<dbReference type="InterPro" id="IPR000871">
    <property type="entry name" value="Beta-lactam_class-A"/>
</dbReference>
<dbReference type="PROSITE" id="PS51318">
    <property type="entry name" value="TAT"/>
    <property type="match status" value="1"/>
</dbReference>
<dbReference type="NCBIfam" id="NF033103">
    <property type="entry name" value="bla_class_A"/>
    <property type="match status" value="1"/>
</dbReference>
<dbReference type="SUPFAM" id="SSF56601">
    <property type="entry name" value="beta-lactamase/transpeptidase-like"/>
    <property type="match status" value="1"/>
</dbReference>
<dbReference type="InterPro" id="IPR012338">
    <property type="entry name" value="Beta-lactam/transpept-like"/>
</dbReference>
<feature type="domain" description="Beta-lactamase class A catalytic" evidence="3">
    <location>
        <begin position="96"/>
        <end position="316"/>
    </location>
</feature>
<reference evidence="4 5" key="1">
    <citation type="submission" date="2019-10" db="EMBL/GenBank/DDBJ databases">
        <title>Streptomyces tenebrisbrunneis sp.nov., an endogenous actinomycete isolated from of Lycium ruthenicum.</title>
        <authorList>
            <person name="Ma L."/>
        </authorList>
    </citation>
    <scope>NUCLEOTIDE SEQUENCE [LARGE SCALE GENOMIC DNA]</scope>
    <source>
        <strain evidence="4 5">TRM 66187</strain>
    </source>
</reference>
<accession>A0ABQ7FSF8</accession>
<evidence type="ECO:0000313" key="4">
    <source>
        <dbReference type="EMBL" id="KAF4410974.1"/>
    </source>
</evidence>
<dbReference type="Gene3D" id="3.40.710.10">
    <property type="entry name" value="DD-peptidase/beta-lactamase superfamily"/>
    <property type="match status" value="1"/>
</dbReference>
<proteinExistence type="predicted"/>
<protein>
    <recommendedName>
        <fullName evidence="1">Beta-lactamase</fullName>
    </recommendedName>
    <alternativeName>
        <fullName evidence="2">Penicillinase</fullName>
    </alternativeName>
</protein>
<dbReference type="InterPro" id="IPR045155">
    <property type="entry name" value="Beta-lactam_cat"/>
</dbReference>
<name>A0ABQ7FSF8_9ACTN</name>
<dbReference type="Proteomes" id="UP000621266">
    <property type="component" value="Unassembled WGS sequence"/>
</dbReference>
<dbReference type="InterPro" id="IPR006311">
    <property type="entry name" value="TAT_signal"/>
</dbReference>
<organism evidence="4 5">
    <name type="scientific">Streptomyces lycii</name>
    <dbReference type="NCBI Taxonomy" id="2654337"/>
    <lineage>
        <taxon>Bacteria</taxon>
        <taxon>Bacillati</taxon>
        <taxon>Actinomycetota</taxon>
        <taxon>Actinomycetes</taxon>
        <taxon>Kitasatosporales</taxon>
        <taxon>Streptomycetaceae</taxon>
        <taxon>Streptomyces</taxon>
    </lineage>
</organism>
<gene>
    <name evidence="4" type="primary">bla</name>
    <name evidence="4" type="ORF">GCU69_01055</name>
</gene>
<dbReference type="PRINTS" id="PR00118">
    <property type="entry name" value="BLACTAMASEA"/>
</dbReference>
<evidence type="ECO:0000256" key="2">
    <source>
        <dbReference type="ARBA" id="ARBA00030171"/>
    </source>
</evidence>
<dbReference type="EMBL" id="WHPN01000025">
    <property type="protein sequence ID" value="KAF4410974.1"/>
    <property type="molecule type" value="Genomic_DNA"/>
</dbReference>
<comment type="caution">
    <text evidence="4">The sequence shown here is derived from an EMBL/GenBank/DDBJ whole genome shotgun (WGS) entry which is preliminary data.</text>
</comment>
<dbReference type="PANTHER" id="PTHR35333:SF3">
    <property type="entry name" value="BETA-LACTAMASE-TYPE TRANSPEPTIDASE FOLD CONTAINING PROTEIN"/>
    <property type="match status" value="1"/>
</dbReference>
<sequence>MGLRNRPTGLQPADPARRLLDQLFDRPTAAGGEPPVNALKSRPTRRALLVAGAGTALTAGLTGGTAAAAAPAASRNGHEVTRRLRALEREHSARLGVYARNLATGATVLHRTDERFPVCSLFKTLAAAAVLRDLDRSGEFLAKVVHYTEDELDKTWSPVTGLPENLEHGMTVDELCHAAITRSDNSAGNFLLRELGGPGAITRFCRSIGDDRTRLDRWEPELNSAEPWQWKDTTSPGAIGRTYARLVVGDVLEPHDRERLTGWLLANTTSGEQFRKGLPADWTVADKTGAGGYGTTNNAGVAWTPDGAPVALAVLTTKFHQDAGNDRALVAGTAELLAGALG</sequence>
<keyword evidence="5" id="KW-1185">Reference proteome</keyword>
<dbReference type="PANTHER" id="PTHR35333">
    <property type="entry name" value="BETA-LACTAMASE"/>
    <property type="match status" value="1"/>
</dbReference>
<evidence type="ECO:0000313" key="5">
    <source>
        <dbReference type="Proteomes" id="UP000621266"/>
    </source>
</evidence>
<dbReference type="Pfam" id="PF13354">
    <property type="entry name" value="Beta-lactamase2"/>
    <property type="match status" value="1"/>
</dbReference>
<evidence type="ECO:0000259" key="3">
    <source>
        <dbReference type="Pfam" id="PF13354"/>
    </source>
</evidence>
<evidence type="ECO:0000256" key="1">
    <source>
        <dbReference type="ARBA" id="ARBA00018879"/>
    </source>
</evidence>